<dbReference type="AlphaFoldDB" id="A0A6P5G8I7"/>
<dbReference type="PANTHER" id="PTHR47851:SF1">
    <property type="entry name" value="OS06G0588700 PROTEIN"/>
    <property type="match status" value="1"/>
</dbReference>
<dbReference type="OrthoDB" id="683117at2759"/>
<dbReference type="GeneID" id="109721124"/>
<evidence type="ECO:0000256" key="1">
    <source>
        <dbReference type="SAM" id="MobiDB-lite"/>
    </source>
</evidence>
<organism evidence="2 3">
    <name type="scientific">Ananas comosus</name>
    <name type="common">Pineapple</name>
    <name type="synonym">Ananas ananas</name>
    <dbReference type="NCBI Taxonomy" id="4615"/>
    <lineage>
        <taxon>Eukaryota</taxon>
        <taxon>Viridiplantae</taxon>
        <taxon>Streptophyta</taxon>
        <taxon>Embryophyta</taxon>
        <taxon>Tracheophyta</taxon>
        <taxon>Spermatophyta</taxon>
        <taxon>Magnoliopsida</taxon>
        <taxon>Liliopsida</taxon>
        <taxon>Poales</taxon>
        <taxon>Bromeliaceae</taxon>
        <taxon>Bromelioideae</taxon>
        <taxon>Ananas</taxon>
    </lineage>
</organism>
<name>A0A6P5G8I7_ANACO</name>
<gene>
    <name evidence="3" type="primary">LOC109721124</name>
</gene>
<dbReference type="PANTHER" id="PTHR47851">
    <property type="entry name" value="OS06G0588700 PROTEIN-RELATED"/>
    <property type="match status" value="1"/>
</dbReference>
<proteinExistence type="predicted"/>
<feature type="region of interest" description="Disordered" evidence="1">
    <location>
        <begin position="68"/>
        <end position="121"/>
    </location>
</feature>
<dbReference type="RefSeq" id="XP_020104142.1">
    <property type="nucleotide sequence ID" value="XM_020248553.1"/>
</dbReference>
<keyword evidence="2" id="KW-1185">Reference proteome</keyword>
<evidence type="ECO:0000313" key="3">
    <source>
        <dbReference type="RefSeq" id="XP_020104142.1"/>
    </source>
</evidence>
<reference evidence="2" key="1">
    <citation type="journal article" date="2015" name="Nat. Genet.">
        <title>The pineapple genome and the evolution of CAM photosynthesis.</title>
        <authorList>
            <person name="Ming R."/>
            <person name="VanBuren R."/>
            <person name="Wai C.M."/>
            <person name="Tang H."/>
            <person name="Schatz M.C."/>
            <person name="Bowers J.E."/>
            <person name="Lyons E."/>
            <person name="Wang M.L."/>
            <person name="Chen J."/>
            <person name="Biggers E."/>
            <person name="Zhang J."/>
            <person name="Huang L."/>
            <person name="Zhang L."/>
            <person name="Miao W."/>
            <person name="Zhang J."/>
            <person name="Ye Z."/>
            <person name="Miao C."/>
            <person name="Lin Z."/>
            <person name="Wang H."/>
            <person name="Zhou H."/>
            <person name="Yim W.C."/>
            <person name="Priest H.D."/>
            <person name="Zheng C."/>
            <person name="Woodhouse M."/>
            <person name="Edger P.P."/>
            <person name="Guyot R."/>
            <person name="Guo H.B."/>
            <person name="Guo H."/>
            <person name="Zheng G."/>
            <person name="Singh R."/>
            <person name="Sharma A."/>
            <person name="Min X."/>
            <person name="Zheng Y."/>
            <person name="Lee H."/>
            <person name="Gurtowski J."/>
            <person name="Sedlazeck F.J."/>
            <person name="Harkess A."/>
            <person name="McKain M.R."/>
            <person name="Liao Z."/>
            <person name="Fang J."/>
            <person name="Liu J."/>
            <person name="Zhang X."/>
            <person name="Zhang Q."/>
            <person name="Hu W."/>
            <person name="Qin Y."/>
            <person name="Wang K."/>
            <person name="Chen L.Y."/>
            <person name="Shirley N."/>
            <person name="Lin Y.R."/>
            <person name="Liu L.Y."/>
            <person name="Hernandez A.G."/>
            <person name="Wright C.L."/>
            <person name="Bulone V."/>
            <person name="Tuskan G.A."/>
            <person name="Heath K."/>
            <person name="Zee F."/>
            <person name="Moore P.H."/>
            <person name="Sunkar R."/>
            <person name="Leebens-Mack J.H."/>
            <person name="Mockler T."/>
            <person name="Bennetzen J.L."/>
            <person name="Freeling M."/>
            <person name="Sankoff D."/>
            <person name="Paterson A.H."/>
            <person name="Zhu X."/>
            <person name="Yang X."/>
            <person name="Smith J.A."/>
            <person name="Cushman J.C."/>
            <person name="Paull R.E."/>
            <person name="Yu Q."/>
        </authorList>
    </citation>
    <scope>NUCLEOTIDE SEQUENCE [LARGE SCALE GENOMIC DNA]</scope>
    <source>
        <strain evidence="2">cv. F153</strain>
    </source>
</reference>
<sequence length="121" mass="13170">MQLVGKETGLGWNHARGTIDASLEWWEEKLKVLPEAAKFRDTGLENAALLQVMFSKTVALCDTAWTPALGTMPPDPFRSRDLEEGSGDSGDDINVAAINLEPGDSEVTPLSDKGKKRVRDS</sequence>
<accession>A0A6P5G8I7</accession>
<reference evidence="3" key="2">
    <citation type="submission" date="2025-08" db="UniProtKB">
        <authorList>
            <consortium name="RefSeq"/>
        </authorList>
    </citation>
    <scope>IDENTIFICATION</scope>
    <source>
        <tissue evidence="3">Leaf</tissue>
    </source>
</reference>
<evidence type="ECO:0000313" key="2">
    <source>
        <dbReference type="Proteomes" id="UP000515123"/>
    </source>
</evidence>
<protein>
    <submittedName>
        <fullName evidence="3">Uncharacterized protein LOC109721124</fullName>
    </submittedName>
</protein>
<dbReference type="Proteomes" id="UP000515123">
    <property type="component" value="Linkage group 15"/>
</dbReference>